<sequence length="855" mass="95141">MWILSADNSLLDGKRIWLRPGTTHLFGRHSGKLEGVRVRYVEGEGSVSRKHLFLAVADVQNGSSTNIYGKAVVVATDGSKVGTFINGETLSEKKGKSSERVLDGDKYEIKLGNSSFMLHLEWKPVILSFTNIGRGAKNKGTALAEEKKKLEVADIKLSTEYLMNETTHVVAKKRNTAAGLQALVQARWLVTESFVNALADIVKPQRQAEDGSPGVSLLEEDVDANWPKEADYIVPTGGEPVSRPNGYYKPEATRAEVFVGYTFVFLSQSQFDSLMPVVTGGGGKALLHEYKENVTTTEDLVNYCKELAGRKNHRNFLLSQEQGPGGIVVVRITGNVRIGHFDKLIDDFSIQLDQRTIEQGEFLDAVLTKDCSNFRKSLGVATQQSMADNQEGGISSTRRLAPTRSQDASLRRSPPAEFQQSIRPAEEAPITEQTPEQNNAEQSAVRRRRRIITQPKLNFDDDFDPSQIVKVDEDEEDEPGPSQGPSFQSMDVHEPSQHATQRSTRKRLASEEPVQDLETEQQFHDRLLPGVAAIKRRKTEALRQGGARSKRKTPTPEPEVDMKAEKPAKRGAKTKISDAAIKAKVKAAREAEDQARQKDEEAIEEMRNADLTELLKNYRANVEQFDVVMRPRPQPTTIANPEWEGRPNYKKFQSNKNRNRTGAGAETQRAETRRVIISLEPVPTKSQGLGDEYWLDTENPRRSTKKSQSKSQSQIQMSSATASRPSQSQSEIPAPRQAPTNDEGDVLEDDTHAFRRRVERSREIDKQAGVADDVFDDDDDDDGPTQTLRATPSQRKTTASAPAKGKRPAVQAKLTDEAPPAKRQATQRSAASSRAQVIDVEESDDDPTAFRRRRR</sequence>
<name>N1PZJ0_DOTSN</name>
<keyword evidence="3" id="KW-0234">DNA repair</keyword>
<feature type="region of interest" description="Disordered" evidence="7">
    <location>
        <begin position="384"/>
        <end position="446"/>
    </location>
</feature>
<evidence type="ECO:0000256" key="3">
    <source>
        <dbReference type="ARBA" id="ARBA00023204"/>
    </source>
</evidence>
<dbReference type="Gene3D" id="2.60.200.20">
    <property type="match status" value="1"/>
</dbReference>
<dbReference type="GO" id="GO:0000724">
    <property type="term" value="P:double-strand break repair via homologous recombination"/>
    <property type="evidence" value="ECO:0007669"/>
    <property type="project" value="TreeGrafter"/>
</dbReference>
<feature type="region of interest" description="Disordered" evidence="7">
    <location>
        <begin position="631"/>
        <end position="855"/>
    </location>
</feature>
<keyword evidence="2" id="KW-0227">DNA damage</keyword>
<dbReference type="EMBL" id="KB446535">
    <property type="protein sequence ID" value="EME48428.1"/>
    <property type="molecule type" value="Genomic_DNA"/>
</dbReference>
<organism evidence="9 10">
    <name type="scientific">Dothistroma septosporum (strain NZE10 / CBS 128990)</name>
    <name type="common">Red band needle blight fungus</name>
    <name type="synonym">Mycosphaerella pini</name>
    <dbReference type="NCBI Taxonomy" id="675120"/>
    <lineage>
        <taxon>Eukaryota</taxon>
        <taxon>Fungi</taxon>
        <taxon>Dikarya</taxon>
        <taxon>Ascomycota</taxon>
        <taxon>Pezizomycotina</taxon>
        <taxon>Dothideomycetes</taxon>
        <taxon>Dothideomycetidae</taxon>
        <taxon>Mycosphaerellales</taxon>
        <taxon>Mycosphaerellaceae</taxon>
        <taxon>Dothistroma</taxon>
    </lineage>
</organism>
<feature type="compositionally biased region" description="Polar residues" evidence="7">
    <location>
        <begin position="720"/>
        <end position="731"/>
    </location>
</feature>
<evidence type="ECO:0000256" key="2">
    <source>
        <dbReference type="ARBA" id="ARBA00022763"/>
    </source>
</evidence>
<comment type="subcellular location">
    <subcellularLocation>
        <location evidence="1">Nucleus</location>
    </subcellularLocation>
</comment>
<evidence type="ECO:0000259" key="8">
    <source>
        <dbReference type="PROSITE" id="PS50006"/>
    </source>
</evidence>
<dbReference type="GO" id="GO:0007095">
    <property type="term" value="P:mitotic G2 DNA damage checkpoint signaling"/>
    <property type="evidence" value="ECO:0007669"/>
    <property type="project" value="InterPro"/>
</dbReference>
<dbReference type="Proteomes" id="UP000016933">
    <property type="component" value="Unassembled WGS sequence"/>
</dbReference>
<dbReference type="InterPro" id="IPR032429">
    <property type="entry name" value="Nibrin_BRCT2"/>
</dbReference>
<feature type="coiled-coil region" evidence="6">
    <location>
        <begin position="581"/>
        <end position="609"/>
    </location>
</feature>
<feature type="region of interest" description="Disordered" evidence="7">
    <location>
        <begin position="473"/>
        <end position="577"/>
    </location>
</feature>
<feature type="compositionally biased region" description="Low complexity" evidence="7">
    <location>
        <begin position="709"/>
        <end position="719"/>
    </location>
</feature>
<feature type="compositionally biased region" description="Polar residues" evidence="7">
    <location>
        <begin position="784"/>
        <end position="800"/>
    </location>
</feature>
<reference evidence="9 10" key="2">
    <citation type="journal article" date="2012" name="PLoS Pathog.">
        <title>Diverse lifestyles and strategies of plant pathogenesis encoded in the genomes of eighteen Dothideomycetes fungi.</title>
        <authorList>
            <person name="Ohm R.A."/>
            <person name="Feau N."/>
            <person name="Henrissat B."/>
            <person name="Schoch C.L."/>
            <person name="Horwitz B.A."/>
            <person name="Barry K.W."/>
            <person name="Condon B.J."/>
            <person name="Copeland A.C."/>
            <person name="Dhillon B."/>
            <person name="Glaser F."/>
            <person name="Hesse C.N."/>
            <person name="Kosti I."/>
            <person name="LaButti K."/>
            <person name="Lindquist E.A."/>
            <person name="Lucas S."/>
            <person name="Salamov A.A."/>
            <person name="Bradshaw R.E."/>
            <person name="Ciuffetti L."/>
            <person name="Hamelin R.C."/>
            <person name="Kema G.H.J."/>
            <person name="Lawrence C."/>
            <person name="Scott J.A."/>
            <person name="Spatafora J.W."/>
            <person name="Turgeon B.G."/>
            <person name="de Wit P.J.G.M."/>
            <person name="Zhong S."/>
            <person name="Goodwin S.B."/>
            <person name="Grigoriev I.V."/>
        </authorList>
    </citation>
    <scope>NUCLEOTIDE SEQUENCE [LARGE SCALE GENOMIC DNA]</scope>
    <source>
        <strain evidence="10">NZE10 / CBS 128990</strain>
    </source>
</reference>
<accession>N1PZJ0</accession>
<dbReference type="InterPro" id="IPR043014">
    <property type="entry name" value="Nibrin_BRCT2_sf"/>
</dbReference>
<evidence type="ECO:0000256" key="5">
    <source>
        <dbReference type="ARBA" id="ARBA00044757"/>
    </source>
</evidence>
<dbReference type="SUPFAM" id="SSF49879">
    <property type="entry name" value="SMAD/FHA domain"/>
    <property type="match status" value="1"/>
</dbReference>
<dbReference type="GO" id="GO:0003684">
    <property type="term" value="F:damaged DNA binding"/>
    <property type="evidence" value="ECO:0007669"/>
    <property type="project" value="TreeGrafter"/>
</dbReference>
<dbReference type="PROSITE" id="PS50006">
    <property type="entry name" value="FHA_DOMAIN"/>
    <property type="match status" value="1"/>
</dbReference>
<evidence type="ECO:0000256" key="7">
    <source>
        <dbReference type="SAM" id="MobiDB-lite"/>
    </source>
</evidence>
<evidence type="ECO:0000256" key="6">
    <source>
        <dbReference type="SAM" id="Coils"/>
    </source>
</evidence>
<feature type="compositionally biased region" description="Polar residues" evidence="7">
    <location>
        <begin position="431"/>
        <end position="442"/>
    </location>
</feature>
<keyword evidence="6" id="KW-0175">Coiled coil</keyword>
<dbReference type="OrthoDB" id="552194at2759"/>
<dbReference type="AlphaFoldDB" id="N1PZJ0"/>
<dbReference type="OMA" id="GIGDHYW"/>
<keyword evidence="10" id="KW-1185">Reference proteome</keyword>
<feature type="domain" description="FHA" evidence="8">
    <location>
        <begin position="24"/>
        <end position="90"/>
    </location>
</feature>
<evidence type="ECO:0000313" key="9">
    <source>
        <dbReference type="EMBL" id="EME48428.1"/>
    </source>
</evidence>
<dbReference type="Pfam" id="PF16508">
    <property type="entry name" value="NIBRIN_BRCT_II"/>
    <property type="match status" value="1"/>
</dbReference>
<dbReference type="InterPro" id="IPR000253">
    <property type="entry name" value="FHA_dom"/>
</dbReference>
<dbReference type="STRING" id="675120.N1PZJ0"/>
<dbReference type="GO" id="GO:0030870">
    <property type="term" value="C:Mre11 complex"/>
    <property type="evidence" value="ECO:0007669"/>
    <property type="project" value="InterPro"/>
</dbReference>
<comment type="similarity">
    <text evidence="5">Belongs to the Nibrin family.</text>
</comment>
<keyword evidence="4" id="KW-0539">Nucleus</keyword>
<dbReference type="PANTHER" id="PTHR12162:SF0">
    <property type="entry name" value="NIBRIN"/>
    <property type="match status" value="1"/>
</dbReference>
<dbReference type="Gene3D" id="3.40.50.10980">
    <property type="entry name" value="Nibrin, BRCT2 domain"/>
    <property type="match status" value="1"/>
</dbReference>
<gene>
    <name evidence="9" type="ORF">DOTSEDRAFT_48911</name>
</gene>
<protein>
    <recommendedName>
        <fullName evidence="8">FHA domain-containing protein</fullName>
    </recommendedName>
</protein>
<reference evidence="10" key="1">
    <citation type="journal article" date="2012" name="PLoS Genet.">
        <title>The genomes of the fungal plant pathogens Cladosporium fulvum and Dothistroma septosporum reveal adaptation to different hosts and lifestyles but also signatures of common ancestry.</title>
        <authorList>
            <person name="de Wit P.J.G.M."/>
            <person name="van der Burgt A."/>
            <person name="Oekmen B."/>
            <person name="Stergiopoulos I."/>
            <person name="Abd-Elsalam K.A."/>
            <person name="Aerts A.L."/>
            <person name="Bahkali A.H."/>
            <person name="Beenen H.G."/>
            <person name="Chettri P."/>
            <person name="Cox M.P."/>
            <person name="Datema E."/>
            <person name="de Vries R.P."/>
            <person name="Dhillon B."/>
            <person name="Ganley A.R."/>
            <person name="Griffiths S.A."/>
            <person name="Guo Y."/>
            <person name="Hamelin R.C."/>
            <person name="Henrissat B."/>
            <person name="Kabir M.S."/>
            <person name="Jashni M.K."/>
            <person name="Kema G."/>
            <person name="Klaubauf S."/>
            <person name="Lapidus A."/>
            <person name="Levasseur A."/>
            <person name="Lindquist E."/>
            <person name="Mehrabi R."/>
            <person name="Ohm R.A."/>
            <person name="Owen T.J."/>
            <person name="Salamov A."/>
            <person name="Schwelm A."/>
            <person name="Schijlen E."/>
            <person name="Sun H."/>
            <person name="van den Burg H.A."/>
            <person name="van Ham R.C.H.J."/>
            <person name="Zhang S."/>
            <person name="Goodwin S.B."/>
            <person name="Grigoriev I.V."/>
            <person name="Collemare J."/>
            <person name="Bradshaw R.E."/>
        </authorList>
    </citation>
    <scope>NUCLEOTIDE SEQUENCE [LARGE SCALE GENOMIC DNA]</scope>
    <source>
        <strain evidence="10">NZE10 / CBS 128990</strain>
    </source>
</reference>
<evidence type="ECO:0000313" key="10">
    <source>
        <dbReference type="Proteomes" id="UP000016933"/>
    </source>
</evidence>
<evidence type="ECO:0000256" key="4">
    <source>
        <dbReference type="ARBA" id="ARBA00023242"/>
    </source>
</evidence>
<proteinExistence type="inferred from homology"/>
<feature type="compositionally biased region" description="Polar residues" evidence="7">
    <location>
        <begin position="384"/>
        <end position="408"/>
    </location>
</feature>
<dbReference type="HOGENOM" id="CLU_007951_0_0_1"/>
<dbReference type="PANTHER" id="PTHR12162">
    <property type="entry name" value="NIBRIN-RELATED"/>
    <property type="match status" value="1"/>
</dbReference>
<dbReference type="InterPro" id="IPR040227">
    <property type="entry name" value="Nibrin-rel"/>
</dbReference>
<dbReference type="InterPro" id="IPR008984">
    <property type="entry name" value="SMAD_FHA_dom_sf"/>
</dbReference>
<evidence type="ECO:0000256" key="1">
    <source>
        <dbReference type="ARBA" id="ARBA00004123"/>
    </source>
</evidence>
<feature type="compositionally biased region" description="Acidic residues" evidence="7">
    <location>
        <begin position="773"/>
        <end position="783"/>
    </location>
</feature>
<dbReference type="eggNOG" id="ENOG502RCD5">
    <property type="taxonomic scope" value="Eukaryota"/>
</dbReference>
<feature type="compositionally biased region" description="Low complexity" evidence="7">
    <location>
        <begin position="821"/>
        <end position="836"/>
    </location>
</feature>